<sequence length="81" mass="9317">MLGRDLFASILRVFTLPSTSFDINCLISCLLACSVLRKKLCKYIVANTTFLIFPHLIRLASLKLEISHFESRMPFPLDAWR</sequence>
<dbReference type="VEuPathDB" id="VectorBase:AARA014103"/>
<evidence type="ECO:0000313" key="2">
    <source>
        <dbReference type="Proteomes" id="UP000075840"/>
    </source>
</evidence>
<organism evidence="1 2">
    <name type="scientific">Anopheles arabiensis</name>
    <name type="common">Mosquito</name>
    <dbReference type="NCBI Taxonomy" id="7173"/>
    <lineage>
        <taxon>Eukaryota</taxon>
        <taxon>Metazoa</taxon>
        <taxon>Ecdysozoa</taxon>
        <taxon>Arthropoda</taxon>
        <taxon>Hexapoda</taxon>
        <taxon>Insecta</taxon>
        <taxon>Pterygota</taxon>
        <taxon>Neoptera</taxon>
        <taxon>Endopterygota</taxon>
        <taxon>Diptera</taxon>
        <taxon>Nematocera</taxon>
        <taxon>Culicoidea</taxon>
        <taxon>Culicidae</taxon>
        <taxon>Anophelinae</taxon>
        <taxon>Anopheles</taxon>
    </lineage>
</organism>
<name>A0A182IF33_ANOAR</name>
<dbReference type="EnsemblMetazoa" id="AARA014103-RA">
    <property type="protein sequence ID" value="AARA014103-PA"/>
    <property type="gene ID" value="AARA014103"/>
</dbReference>
<dbReference type="AlphaFoldDB" id="A0A182IF33"/>
<reference evidence="1" key="1">
    <citation type="submission" date="2022-08" db="UniProtKB">
        <authorList>
            <consortium name="EnsemblMetazoa"/>
        </authorList>
    </citation>
    <scope>IDENTIFICATION</scope>
    <source>
        <strain evidence="1">Dongola</strain>
    </source>
</reference>
<proteinExistence type="predicted"/>
<dbReference type="EMBL" id="APCN01003917">
    <property type="status" value="NOT_ANNOTATED_CDS"/>
    <property type="molecule type" value="Genomic_DNA"/>
</dbReference>
<dbReference type="Proteomes" id="UP000075840">
    <property type="component" value="Unassembled WGS sequence"/>
</dbReference>
<keyword evidence="2" id="KW-1185">Reference proteome</keyword>
<protein>
    <submittedName>
        <fullName evidence="1">Uncharacterized protein</fullName>
    </submittedName>
</protein>
<accession>A0A182IF33</accession>
<dbReference type="EMBL" id="APCN01003918">
    <property type="status" value="NOT_ANNOTATED_CDS"/>
    <property type="molecule type" value="Genomic_DNA"/>
</dbReference>
<evidence type="ECO:0000313" key="1">
    <source>
        <dbReference type="EnsemblMetazoa" id="AARA014103-PA"/>
    </source>
</evidence>